<protein>
    <submittedName>
        <fullName evidence="1">Uncharacterized protein</fullName>
    </submittedName>
</protein>
<sequence length="200" mass="23510">METCNIFHDVLDISTLDCQHMSCTNVNAKKKEFVHCVTDPKTDLKFCYSQLRYGSKSQVVVTTPPMICPFGINSQNNNFKMCLQFTNYKSDNIMNSFYDFIQTCEYKQMELLGLDESNSDLFISQIKYDSKGRYDPNLEVKIPFSYNRFNCDIYSDNYDGVGIMNISKFCKVQCDIYLDKIWKYNDNYVSKWKVKMIHLL</sequence>
<accession>A0A6C0CDW6</accession>
<dbReference type="AlphaFoldDB" id="A0A6C0CDW6"/>
<evidence type="ECO:0000313" key="1">
    <source>
        <dbReference type="EMBL" id="QHT02758.1"/>
    </source>
</evidence>
<dbReference type="EMBL" id="MN739398">
    <property type="protein sequence ID" value="QHT02758.1"/>
    <property type="molecule type" value="Genomic_DNA"/>
</dbReference>
<organism evidence="1">
    <name type="scientific">viral metagenome</name>
    <dbReference type="NCBI Taxonomy" id="1070528"/>
    <lineage>
        <taxon>unclassified sequences</taxon>
        <taxon>metagenomes</taxon>
        <taxon>organismal metagenomes</taxon>
    </lineage>
</organism>
<reference evidence="1" key="1">
    <citation type="journal article" date="2020" name="Nature">
        <title>Giant virus diversity and host interactions through global metagenomics.</title>
        <authorList>
            <person name="Schulz F."/>
            <person name="Roux S."/>
            <person name="Paez-Espino D."/>
            <person name="Jungbluth S."/>
            <person name="Walsh D.A."/>
            <person name="Denef V.J."/>
            <person name="McMahon K.D."/>
            <person name="Konstantinidis K.T."/>
            <person name="Eloe-Fadrosh E.A."/>
            <person name="Kyrpides N.C."/>
            <person name="Woyke T."/>
        </authorList>
    </citation>
    <scope>NUCLEOTIDE SEQUENCE</scope>
    <source>
        <strain evidence="1">GVMAG-M-3300020595-32</strain>
    </source>
</reference>
<proteinExistence type="predicted"/>
<name>A0A6C0CDW6_9ZZZZ</name>